<dbReference type="GO" id="GO:0032273">
    <property type="term" value="P:positive regulation of protein polymerization"/>
    <property type="evidence" value="ECO:0007669"/>
    <property type="project" value="TreeGrafter"/>
</dbReference>
<evidence type="ECO:0000256" key="1">
    <source>
        <dbReference type="ARBA" id="ARBA00010994"/>
    </source>
</evidence>
<dbReference type="GO" id="GO:0015631">
    <property type="term" value="F:tubulin binding"/>
    <property type="evidence" value="ECO:0007669"/>
    <property type="project" value="InterPro"/>
</dbReference>
<dbReference type="Proteomes" id="UP000028837">
    <property type="component" value="Unassembled WGS sequence"/>
</dbReference>
<evidence type="ECO:0000313" key="3">
    <source>
        <dbReference type="Proteomes" id="UP000028837"/>
    </source>
</evidence>
<dbReference type="Gene3D" id="1.10.238.10">
    <property type="entry name" value="EF-hand"/>
    <property type="match status" value="1"/>
</dbReference>
<dbReference type="PANTHER" id="PTHR12932">
    <property type="entry name" value="P25 ALPHA-RELATED"/>
    <property type="match status" value="1"/>
</dbReference>
<gene>
    <name evidence="2" type="ORF">TGDOM2_320560</name>
</gene>
<dbReference type="InterPro" id="IPR008907">
    <property type="entry name" value="TPP/p25"/>
</dbReference>
<dbReference type="InterPro" id="IPR011992">
    <property type="entry name" value="EF-hand-dom_pair"/>
</dbReference>
<dbReference type="Pfam" id="PF05517">
    <property type="entry name" value="p25-alpha"/>
    <property type="match status" value="1"/>
</dbReference>
<reference evidence="2 3" key="1">
    <citation type="submission" date="2014-02" db="EMBL/GenBank/DDBJ databases">
        <authorList>
            <person name="Sibley D."/>
            <person name="Venepally P."/>
            <person name="Karamycheva S."/>
            <person name="Hadjithomas M."/>
            <person name="Khan A."/>
            <person name="Brunk B."/>
            <person name="Roos D."/>
            <person name="Caler E."/>
            <person name="Lorenzi H."/>
        </authorList>
    </citation>
    <scope>NUCLEOTIDE SEQUENCE [LARGE SCALE GENOMIC DNA]</scope>
    <source>
        <strain evidence="2 3">GAB2-2007-GAL-DOM2</strain>
    </source>
</reference>
<dbReference type="GO" id="GO:0005874">
    <property type="term" value="C:microtubule"/>
    <property type="evidence" value="ECO:0007669"/>
    <property type="project" value="TreeGrafter"/>
</dbReference>
<dbReference type="AlphaFoldDB" id="A0A086JKI4"/>
<protein>
    <submittedName>
        <fullName evidence="2">p25-alpha family protein</fullName>
    </submittedName>
</protein>
<dbReference type="VEuPathDB" id="ToxoDB:TGDOM2_320560"/>
<dbReference type="EMBL" id="AHZU02001405">
    <property type="protein sequence ID" value="KFG32652.1"/>
    <property type="molecule type" value="Genomic_DNA"/>
</dbReference>
<name>A0A086JKI4_TOXGO</name>
<accession>A0A086JKI4</accession>
<dbReference type="OrthoDB" id="548799at2759"/>
<evidence type="ECO:0000313" key="2">
    <source>
        <dbReference type="EMBL" id="KFG32652.1"/>
    </source>
</evidence>
<organism evidence="2 3">
    <name type="scientific">Toxoplasma gondii GAB2-2007-GAL-DOM2</name>
    <dbReference type="NCBI Taxonomy" id="1130820"/>
    <lineage>
        <taxon>Eukaryota</taxon>
        <taxon>Sar</taxon>
        <taxon>Alveolata</taxon>
        <taxon>Apicomplexa</taxon>
        <taxon>Conoidasida</taxon>
        <taxon>Coccidia</taxon>
        <taxon>Eucoccidiorida</taxon>
        <taxon>Eimeriorina</taxon>
        <taxon>Sarcocystidae</taxon>
        <taxon>Toxoplasma</taxon>
    </lineage>
</organism>
<sequence>MSGLDAVFKSFTHDAPAMDGRTFVKLCKDCKAFDKNYTTTDADLIFTKVKAKGAKTITFAEFEAAIDLIAEKKKVSAQELAAQISSASGPVYSGTKALPNKFHDDKSLYTGVHANGGPSTVDGNVNDISQILDRSAATVRGTKM</sequence>
<comment type="caution">
    <text evidence="2">The sequence shown here is derived from an EMBL/GenBank/DDBJ whole genome shotgun (WGS) entry which is preliminary data.</text>
</comment>
<comment type="similarity">
    <text evidence="1">Belongs to the TPPP family.</text>
</comment>
<dbReference type="GO" id="GO:0001578">
    <property type="term" value="P:microtubule bundle formation"/>
    <property type="evidence" value="ECO:0007669"/>
    <property type="project" value="TreeGrafter"/>
</dbReference>
<dbReference type="PANTHER" id="PTHR12932:SF9">
    <property type="entry name" value="TUBULIN POLYMERIZATION-PROMOTING PROTEIN HOMOLOG"/>
    <property type="match status" value="1"/>
</dbReference>
<dbReference type="GO" id="GO:0046785">
    <property type="term" value="P:microtubule polymerization"/>
    <property type="evidence" value="ECO:0007669"/>
    <property type="project" value="InterPro"/>
</dbReference>
<proteinExistence type="inferred from homology"/>
<dbReference type="SUPFAM" id="SSF47473">
    <property type="entry name" value="EF-hand"/>
    <property type="match status" value="1"/>
</dbReference>